<gene>
    <name evidence="3" type="ORF">EFB08_23290</name>
</gene>
<feature type="transmembrane region" description="Helical" evidence="1">
    <location>
        <begin position="12"/>
        <end position="29"/>
    </location>
</feature>
<dbReference type="RefSeq" id="WP_193553990.1">
    <property type="nucleotide sequence ID" value="NZ_RJJD01000024.1"/>
</dbReference>
<dbReference type="InterPro" id="IPR038731">
    <property type="entry name" value="RgtA/B/C-like"/>
</dbReference>
<keyword evidence="1" id="KW-0812">Transmembrane</keyword>
<protein>
    <recommendedName>
        <fullName evidence="2">Glycosyltransferase RgtA/B/C/D-like domain-containing protein</fullName>
    </recommendedName>
</protein>
<feature type="transmembrane region" description="Helical" evidence="1">
    <location>
        <begin position="139"/>
        <end position="156"/>
    </location>
</feature>
<dbReference type="Proteomes" id="UP000272117">
    <property type="component" value="Unassembled WGS sequence"/>
</dbReference>
<feature type="non-terminal residue" evidence="3">
    <location>
        <position position="200"/>
    </location>
</feature>
<keyword evidence="1" id="KW-0472">Membrane</keyword>
<feature type="domain" description="Glycosyltransferase RgtA/B/C/D-like" evidence="2">
    <location>
        <begin position="66"/>
        <end position="193"/>
    </location>
</feature>
<dbReference type="AlphaFoldDB" id="A0A3M9M7D0"/>
<proteinExistence type="predicted"/>
<feature type="transmembrane region" description="Helical" evidence="1">
    <location>
        <begin position="176"/>
        <end position="198"/>
    </location>
</feature>
<dbReference type="EMBL" id="RJJD01000024">
    <property type="protein sequence ID" value="RNI21469.1"/>
    <property type="molecule type" value="Genomic_DNA"/>
</dbReference>
<keyword evidence="4" id="KW-1185">Reference proteome</keyword>
<evidence type="ECO:0000259" key="2">
    <source>
        <dbReference type="Pfam" id="PF13231"/>
    </source>
</evidence>
<accession>A0A3M9M7D0</accession>
<reference evidence="3 4" key="1">
    <citation type="submission" date="2018-11" db="EMBL/GenBank/DDBJ databases">
        <title>Rufibacter latericius sp. nov., isolated from water in Baiyang Lake.</title>
        <authorList>
            <person name="Yang Y."/>
        </authorList>
    </citation>
    <scope>NUCLEOTIDE SEQUENCE [LARGE SCALE GENOMIC DNA]</scope>
    <source>
        <strain evidence="3 4">R-22-1c-1</strain>
    </source>
</reference>
<keyword evidence="1" id="KW-1133">Transmembrane helix</keyword>
<dbReference type="Pfam" id="PF13231">
    <property type="entry name" value="PMT_2"/>
    <property type="match status" value="1"/>
</dbReference>
<sequence>APRRWGSARWAGRLTALALAAGAALRLFHFTDNRALWRDELYLAAGLVRMGFAELAAGPLPYEQKAPLGFLWAERLAVALLGKGEMALRLFPLLCGLAALAAFVPVARHFLRPWAAALAVALLALASPAVYHAVEAKQYSTELLASVLALLLYVRLQGRTGLGARLAWGLSGAGLLWFSYSAVFVLAGVGAAVGLRALRR</sequence>
<organism evidence="3 4">
    <name type="scientific">Rufibacter latericius</name>
    <dbReference type="NCBI Taxonomy" id="2487040"/>
    <lineage>
        <taxon>Bacteria</taxon>
        <taxon>Pseudomonadati</taxon>
        <taxon>Bacteroidota</taxon>
        <taxon>Cytophagia</taxon>
        <taxon>Cytophagales</taxon>
        <taxon>Hymenobacteraceae</taxon>
        <taxon>Rufibacter</taxon>
    </lineage>
</organism>
<name>A0A3M9M7D0_9BACT</name>
<feature type="transmembrane region" description="Helical" evidence="1">
    <location>
        <begin position="90"/>
        <end position="108"/>
    </location>
</feature>
<comment type="caution">
    <text evidence="3">The sequence shown here is derived from an EMBL/GenBank/DDBJ whole genome shotgun (WGS) entry which is preliminary data.</text>
</comment>
<feature type="non-terminal residue" evidence="3">
    <location>
        <position position="1"/>
    </location>
</feature>
<evidence type="ECO:0000313" key="3">
    <source>
        <dbReference type="EMBL" id="RNI21469.1"/>
    </source>
</evidence>
<evidence type="ECO:0000256" key="1">
    <source>
        <dbReference type="SAM" id="Phobius"/>
    </source>
</evidence>
<evidence type="ECO:0000313" key="4">
    <source>
        <dbReference type="Proteomes" id="UP000272117"/>
    </source>
</evidence>
<feature type="transmembrane region" description="Helical" evidence="1">
    <location>
        <begin position="114"/>
        <end position="134"/>
    </location>
</feature>